<dbReference type="InterPro" id="IPR042099">
    <property type="entry name" value="ANL_N_sf"/>
</dbReference>
<dbReference type="FunFam" id="3.40.50.12780:FF:000012">
    <property type="entry name" value="Non-ribosomal peptide synthetase"/>
    <property type="match status" value="2"/>
</dbReference>
<dbReference type="Gene3D" id="3.40.50.1820">
    <property type="entry name" value="alpha/beta hydrolase"/>
    <property type="match status" value="1"/>
</dbReference>
<dbReference type="CDD" id="cd12117">
    <property type="entry name" value="A_NRPS_Srf_like"/>
    <property type="match status" value="2"/>
</dbReference>
<dbReference type="InterPro" id="IPR020845">
    <property type="entry name" value="AMP-binding_CS"/>
</dbReference>
<dbReference type="NCBIfam" id="TIGR01720">
    <property type="entry name" value="NRPS-para261"/>
    <property type="match status" value="2"/>
</dbReference>
<reference evidence="9 11" key="2">
    <citation type="submission" date="2013-03" db="EMBL/GenBank/DDBJ databases">
        <title>The Genome Sequence of Enterococcus moraviensis BAA-383 (PacBio/Illumina hybrid assembly).</title>
        <authorList>
            <consortium name="The Broad Institute Genomics Platform"/>
            <consortium name="The Broad Institute Genome Sequencing Center for Infectious Disease"/>
            <person name="Earl A."/>
            <person name="Russ C."/>
            <person name="Gilmore M."/>
            <person name="Surin D."/>
            <person name="Walker B."/>
            <person name="Young S."/>
            <person name="Zeng Q."/>
            <person name="Gargeya S."/>
            <person name="Fitzgerald M."/>
            <person name="Haas B."/>
            <person name="Abouelleil A."/>
            <person name="Allen A.W."/>
            <person name="Alvarado L."/>
            <person name="Arachchi H.M."/>
            <person name="Berlin A.M."/>
            <person name="Chapman S.B."/>
            <person name="Gainer-Dewar J."/>
            <person name="Goldberg J."/>
            <person name="Griggs A."/>
            <person name="Gujja S."/>
            <person name="Hansen M."/>
            <person name="Howarth C."/>
            <person name="Imamovic A."/>
            <person name="Ireland A."/>
            <person name="Larimer J."/>
            <person name="McCowan C."/>
            <person name="Murphy C."/>
            <person name="Pearson M."/>
            <person name="Poon T.W."/>
            <person name="Priest M."/>
            <person name="Roberts A."/>
            <person name="Saif S."/>
            <person name="Shea T."/>
            <person name="Sisk P."/>
            <person name="Sykes S."/>
            <person name="Wortman J."/>
            <person name="Nusbaum C."/>
            <person name="Birren B."/>
        </authorList>
    </citation>
    <scope>NUCLEOTIDE SEQUENCE [LARGE SCALE GENOMIC DNA]</scope>
    <source>
        <strain evidence="9 11">ATCC BAA-383</strain>
    </source>
</reference>
<dbReference type="GO" id="GO:0017000">
    <property type="term" value="P:antibiotic biosynthetic process"/>
    <property type="evidence" value="ECO:0007669"/>
    <property type="project" value="UniProtKB-KW"/>
</dbReference>
<dbReference type="EMBL" id="AJAS01000014">
    <property type="protein sequence ID" value="EOI00749.1"/>
    <property type="molecule type" value="Genomic_DNA"/>
</dbReference>
<dbReference type="Pfam" id="PF00501">
    <property type="entry name" value="AMP-binding"/>
    <property type="match status" value="4"/>
</dbReference>
<dbReference type="CDD" id="cd19531">
    <property type="entry name" value="LCL_NRPS-like"/>
    <property type="match status" value="1"/>
</dbReference>
<dbReference type="CDD" id="cd19534">
    <property type="entry name" value="E_NRPS"/>
    <property type="match status" value="1"/>
</dbReference>
<dbReference type="InterPro" id="IPR045851">
    <property type="entry name" value="AMP-bd_C_sf"/>
</dbReference>
<evidence type="ECO:0000256" key="4">
    <source>
        <dbReference type="ARBA" id="ARBA00022553"/>
    </source>
</evidence>
<gene>
    <name evidence="9" type="ORF">I586_00015</name>
    <name evidence="8" type="ORF">UAY_01852</name>
</gene>
<keyword evidence="4" id="KW-0597">Phosphoprotein</keyword>
<dbReference type="NCBIfam" id="TIGR01733">
    <property type="entry name" value="AA-adenyl-dom"/>
    <property type="match status" value="4"/>
</dbReference>
<dbReference type="CDD" id="cd05930">
    <property type="entry name" value="A_NRPS"/>
    <property type="match status" value="2"/>
</dbReference>
<feature type="domain" description="Carrier" evidence="7">
    <location>
        <begin position="527"/>
        <end position="601"/>
    </location>
</feature>
<dbReference type="Pfam" id="PF00668">
    <property type="entry name" value="Condensation"/>
    <property type="match status" value="5"/>
</dbReference>
<comment type="cofactor">
    <cofactor evidence="1">
        <name>pantetheine 4'-phosphate</name>
        <dbReference type="ChEBI" id="CHEBI:47942"/>
    </cofactor>
</comment>
<sequence length="4637" mass="526335">MINILRGKQTVLEEKKLISQTIIQLFEQQVFYNPERVAIRYLGEEVTYAQLNERANYLGDKLRKFGVQANDVVAILSKQNLDMIVAIIGVLKSGAAYLPIALDTPINRIKYILEDSQSKIVLTNSKDDLIKENLNIPFVTIDQEKTLKDNLPIINTPNDLLYVIYTSGTTGNPKGVMIENRNLANTINWRIQTGSVTNQSVFLQKSAYVFDVSVGEIFSTLLAGAELQLLSEEQNNNFEELVSVIYESKVTHISIVSTFFFELLEYLKENNTAWKLDSLKTIYLGGDSVTLSLLNKYREVMTSDPNFSKLFNEYGPTECTITATSCHLKDFSGNTMTIGKPISNTTVLILNDEGEQCQEDEIGELCIGGAGVSRGYLNHQELTAEKFIENPFKQGEKLYRSGDLAKYASDGNIIFLGRMDDQVKIRGYRIELDEIKDALCELPEIDSAAVSIWEKDGSQHLCGYVVFSKDRQLTRQQINKRLSTRLSSYMIPTFIVPIDKIPLTVNGKLDKRKLPAPEMAQSKEIVLPTTKEQEITVRVFKEILGINEVSINDSFFELGGDSIKAIRMISRFRKYDYSIDLPTIMESRYVETISEKIAQIVTTSDSYDEVTGDVLLTPIQKLFFKSKLNEPQHFNQSFLLESQERLQKEPLENAFQVLLSHHDMLRAVYPNDAQTILSLKESKTVPIEYFYFPDIEEDEEIKMQIEAASNQYQASLDLATGPLVKALCFSTKRRDFLLVIIHHLVVDGISWRIIVEDLNTSYLAAKEQQEIILPAKTDSFQKWCELLAQYGKSYRVQQELPLWEETVKSIEKSRISDVELDSIPSELKLKTLHFDADITNNLLYEAGKSYNLEINDLLLTALFRTVNKLASSSTVSVQLEGHGREIIDQGESIDRTVGWFTIMYPITVNNIGRSLATDLKNTKETLRRIPKHGIGYGVLCEQYPHLEQDQAEITFNYLGVFNEEADSDLIKIDTVEFGNQVSSKNRFGTKINMDSSVSNGELILNISYDAAFFSEELVMALQETYYSELLAVVEHCLSVNETEYSASDFGELEWSQQEFDRVNLEIIQKKDRIQKIFPLTTMQEGMLFHKLIDEASTSYVVQNNFKIDGTIDYNSLVDSLDILAKKHRILRAMIKYKGVKEPRLVILENKQIESQYVDISADLQPDKQIEKLKEQDLARGFDLENDALFRIRFIKTSDNQSHLIMSFHHIILDGWCLGPLLSDLNDFYTKLSNGMTKEELIKQIPEDTSYEDYLKVMNLKDKEKALEYWTNLLADYSETATIIPEGNPIKSNEEVRLIQQVLTTQQYDKLKQFSQENGQTTSSVIESVWGTVLAAYNNTDDVVFGKVVSGRNVDVKDIESALGLFINTIPVRMKFEKHQAFIDVVKQLQKQSFESEKYDYCSLVEIQNENSLGQDLFQSIVVFENEYHSEEDSYLKFKPEGIREQTNYPITVSVVQGETLNLRISYDTEQYNQKEMVQVLTHFTNALLHVLEQPNKAMADISLMDSEEENIVLNRFNQTKVENKSITFIQAFNEQVKKTPNSPAIRIANETITYLELNEKANALGKQLRAKGVGRDSIVGILADRSLEMIIGMYGILKAGGAYLPIDPGNPIDRIEYTIKNSEALLLLVDAPNAELVKTIEVEQIVLTDIQRESEDLMVINQPNDLAYVIYTSGTTGMPKGVMVEHRNLVNSLNWHIKDSFIKNDSVILQKSSFAFDVSVAEIFTCGLTGACLQLLTTEENDNFSLLAGVIEKNQVTHFFMVSTLFTVFLDYLAEIDKKAVLSSLKHVYLGGDKMTLDMMSKLNDQYKEYSFTISNAYGPTECAIAATSYKMTSFVEEGILPIGKPIDNVKLYVMNDGKLCGIGMPGELFIGGAGVSRGYLNNETLTHKMFTENPYCEGERIYRTGDLVRWLGDGNIDILGRIDEQVKIRGFRIELGEIKTKLTEFPAITDAAVIIQEVNGSHLLNAFVVGEQLDVHAIKEQLKKLLPAYMVPDFIQEINEIPITRNGKLDKAKLPVPEIKQDKEIVLPQSPIEETIHRLFKEILNVEQVSIHNSFFDLGGHSLKAIRLAGAIEKELHAQLSIGEILEAQTIEQIAKKVQIKQKEYAGYQKLEKTDYTEMSSVQRRLYALNQLEPESILYNVPVIMKANGNIDKLDLQCALEKLIARHEPLRTVFSLENNQFLQTVLDNAHIDVLTEEIEVEEINDQINKFIQPFDLSKAPLFRAKVFYLSDNTSILALDFHHLIFDGGSLPYLLQDLSSYYGNEELIPLEYQYKDYCAYASKQELDEQEQFWLKEFEQGIERMNIPTDFSRPATQSFNGRTVNGKLDSKIKENVQLLSKQTNMTEYAIILAAFNLLLSRYCQTNDVIVGVPVSGRTHPDIQDMIGMFVNTLVLKNHVNEEETFESFVKDVQNRSLIAFEHQDYPYEELVKQLEPERDQSRNPLFDIMFAFEKEGDQAIQLGDLQLEELSIDGGISKFDLTLNIHERKDSYEMFWEYNTDLFTEITIQNIMNSFCTILATALNNTQMELNQIPSLSQKKQAEVYESLNDTKTKLPEQTLMELFEKTSMAKAKNKAISYGDTIMTYAEMNQASNRIAHKLKELGFGTKDHIGIEGHKNIETIIGILAILKVGGAYVPLDPKNPISRQEHIIQDSEIKIVLTSDEESPLNNLVEILGLDLAQFDYCPNENLEITANQEDTAYIIYTSGTTGLPKGVEVTHKNIIRLVKNTNLIEDTDLNILQTGSLAFDASTFEIWGSLLNGGSLTMIDQTTLFDTTLLSNVIKEAKIDAMFMTTSLFNQLVSEDVHVFDHLGMIIVGGEKLSEYHVQLLRDNNATIQIKNGYGPTETTTFALTYTVGETIPEPIPIGAPIGNTTAYVVYKDNLCTIGMPGELYIGGAGVSKGYLNQVELTAERFVSHPTFATDEDYLYRTGDLVKINADGLIDYLGRIDEQVKIRGYRIELSEISKQINELPNVLETLTIVNEASGTKEIVSYVVTDIELDKQLILEQLQETLPEYMIPKQIMLLNELPKTKNGKVDIKLLPKVERASSKDYIAPRSEKEKEITEIFKMILDIPKIGIDDGFFELGGDSIKAIRIVSKLRENQYQVSTKAIMELKTIRRISASIERSIQLNTSEQQVSGEGKFTPIQQEFFRERLPKPAHFNQSLLLESVAHFNEKSVKQSLDFLVAYHDNLRAVYKEDTFIIPESSQQDHCEYQAVTLPVDNEITTIEEIGNEAQKQFNIQSGPLFKAIHFKGLHKDYLLLIAHHLVIDGVSWRILFEDFTRCYEQVENNEEITLPAKTYSYLKWSETLEQYGESVLSAKEIRYWEEIEEKITEPIFARGSQKEELPLTTIELKFSKNLTEQLLKDAGQAYNTKTNDLVLTAFVTTIQKLFSRKDVTVNIEGHGREQLSQEIVTDRTVGWFTSIYPVVFDLSGDGLAENIKTVKETVRRVPNNGVGYGILKAYRQLFHKLPEFTFNYLGEIGEEGTMETSISISDQASFEEIDLLNKFGSPITLNALVRNKALEVALNFDPDYVSDSSLQNQFASIFEETLKEIITQCVAVKETEYTVSDFGELVWNDQEFKQMLFDQDRDIHNIERILPMTPMQQGMLYHKAVDSDSTSYVIQSEFQIHAIDFDSARLNEAFQLIAEKYSILRTNVVYRQVEEPRMILQKEKAIESHCIDLSLNQNPMVEYQRIVQDDVQRGFDLEKDSLLRTKIIELPNNEVRLVLTFHHIILDGWCVSILMNEINHFYTELSNGIVYSEIRSQLEIDDSFEQHVRKLNEEDSEAGLMYWQDLISDYDSTAEISADHTENQQNEPMILTEEKYVSKELSQKVKVAAQTLGVTINTMIETAWGILLQKYNYTNDVIFGKVVSGRNADIDGIENSLGLYINTILLRVDSTDKTIEELVKAIQKQALDSGKYDHCSLADIQNEYQASTDLIQTLFVFENYHTQEESDNQKAINLEMINAREETNYAITLSAQYTTELGFKLMYDSQKYETTTIVRLLNRLVSIIGELANDSRKLVSDIELFDHTDEEILLTVCNPKAVSYPSTQTIIELFEEQVRQRPDAIAVKYREQALTYRELDQQANHVARQLIEAGVEPEQPVGLLVSKKLEVIVGLFGILKANAVYVPLDPKNPMERNQYILTDSQCELVLTPESEPCEFIKSQKQMTVTLNNDLEAVVAPESCTTENSLAYIIYTSGTSGKPKGVMVEQHNVIRLVKNNTYAELAEANILQGGSLAFDASTFEIFGALLNGGSLFLAEEEQLSNPELLKETIINNEINCMFITTALFNQLVSADVQLFDHLDTVLVGGEKASEKHFALLREHNAQIKLSNIYGPTESTTFALVYPIEQQVPKKLPIGKPIANTTAYVLDGQARCGIDIPGELCLGGAGIARGYFNQPELTEEKFIQIPAVSNERLYRTGDLVKMNAAGDILFLGRIDHQVKIRGFRIELDEIMNQIRSMPEVHDAVVVIKELNDEKIICGFLTLENEDLELDVIHTYLEQKLPHYMIPSYLQILPELPLTKNGKIDISALPELEYVSTKEYSAPTTENEKILAEIFEKVLEVDQIGIDDNFFELGGHSLKIMNVVNLLEKEKNMTVSFRSIIDGKTVRKIAQDMDMNSKEYVPMELDDEEVF</sequence>
<keyword evidence="11" id="KW-1185">Reference proteome</keyword>
<dbReference type="GO" id="GO:0008610">
    <property type="term" value="P:lipid biosynthetic process"/>
    <property type="evidence" value="ECO:0007669"/>
    <property type="project" value="UniProtKB-ARBA"/>
</dbReference>
<dbReference type="Gene3D" id="3.30.559.10">
    <property type="entry name" value="Chloramphenicol acetyltransferase-like domain"/>
    <property type="match status" value="5"/>
</dbReference>
<dbReference type="PATRIC" id="fig|1158609.3.peg.1809"/>
<evidence type="ECO:0000256" key="6">
    <source>
        <dbReference type="ARBA" id="ARBA00023194"/>
    </source>
</evidence>
<proteinExistence type="inferred from homology"/>
<evidence type="ECO:0000313" key="10">
    <source>
        <dbReference type="Proteomes" id="UP000013781"/>
    </source>
</evidence>
<dbReference type="InterPro" id="IPR006162">
    <property type="entry name" value="Ppantetheine_attach_site"/>
</dbReference>
<dbReference type="SUPFAM" id="SSF56801">
    <property type="entry name" value="Acetyl-CoA synthetase-like"/>
    <property type="match status" value="4"/>
</dbReference>
<dbReference type="EMBL" id="ASWB01000001">
    <property type="protein sequence ID" value="EOT73022.1"/>
    <property type="molecule type" value="Genomic_DNA"/>
</dbReference>
<accession>R2T6S0</accession>
<evidence type="ECO:0000256" key="5">
    <source>
        <dbReference type="ARBA" id="ARBA00022737"/>
    </source>
</evidence>
<dbReference type="SUPFAM" id="SSF52777">
    <property type="entry name" value="CoA-dependent acyltransferases"/>
    <property type="match status" value="10"/>
</dbReference>
<dbReference type="Pfam" id="PF00550">
    <property type="entry name" value="PP-binding"/>
    <property type="match status" value="4"/>
</dbReference>
<dbReference type="Pfam" id="PF13193">
    <property type="entry name" value="AMP-binding_C"/>
    <property type="match status" value="3"/>
</dbReference>
<dbReference type="PANTHER" id="PTHR45527">
    <property type="entry name" value="NONRIBOSOMAL PEPTIDE SYNTHETASE"/>
    <property type="match status" value="1"/>
</dbReference>
<dbReference type="InterPro" id="IPR029058">
    <property type="entry name" value="AB_hydrolase_fold"/>
</dbReference>
<dbReference type="Gene3D" id="3.30.559.30">
    <property type="entry name" value="Nonribosomal peptide synthetase, condensation domain"/>
    <property type="match status" value="5"/>
</dbReference>
<evidence type="ECO:0000256" key="2">
    <source>
        <dbReference type="ARBA" id="ARBA00006432"/>
    </source>
</evidence>
<dbReference type="Gene3D" id="3.40.50.12780">
    <property type="entry name" value="N-terminal domain of ligase-like"/>
    <property type="match status" value="1"/>
</dbReference>
<keyword evidence="5" id="KW-0677">Repeat</keyword>
<evidence type="ECO:0000313" key="9">
    <source>
        <dbReference type="EMBL" id="EOT73022.1"/>
    </source>
</evidence>
<dbReference type="InterPro" id="IPR010060">
    <property type="entry name" value="NRPS_synth"/>
</dbReference>
<feature type="domain" description="Carrier" evidence="7">
    <location>
        <begin position="2028"/>
        <end position="2103"/>
    </location>
</feature>
<dbReference type="NCBIfam" id="NF003417">
    <property type="entry name" value="PRK04813.1"/>
    <property type="match status" value="4"/>
</dbReference>
<dbReference type="Gene3D" id="3.30.300.30">
    <property type="match status" value="4"/>
</dbReference>
<evidence type="ECO:0000259" key="7">
    <source>
        <dbReference type="PROSITE" id="PS50075"/>
    </source>
</evidence>
<protein>
    <submittedName>
        <fullName evidence="8">Amino acid adenylation domain-containing protein</fullName>
    </submittedName>
</protein>
<dbReference type="FunFam" id="3.30.300.30:FF:000010">
    <property type="entry name" value="Enterobactin synthetase component F"/>
    <property type="match status" value="1"/>
</dbReference>
<evidence type="ECO:0000256" key="3">
    <source>
        <dbReference type="ARBA" id="ARBA00022450"/>
    </source>
</evidence>
<keyword evidence="6" id="KW-0045">Antibiotic biosynthesis</keyword>
<dbReference type="HOGENOM" id="CLU_000022_0_10_9"/>
<dbReference type="InterPro" id="IPR025110">
    <property type="entry name" value="AMP-bd_C"/>
</dbReference>
<dbReference type="GO" id="GO:0031177">
    <property type="term" value="F:phosphopantetheine binding"/>
    <property type="evidence" value="ECO:0007669"/>
    <property type="project" value="TreeGrafter"/>
</dbReference>
<dbReference type="InterPro" id="IPR001242">
    <property type="entry name" value="Condensation_dom"/>
</dbReference>
<feature type="domain" description="Carrier" evidence="7">
    <location>
        <begin position="4548"/>
        <end position="4623"/>
    </location>
</feature>
<organism evidence="8 10">
    <name type="scientific">Enterococcus moraviensis ATCC BAA-383</name>
    <dbReference type="NCBI Taxonomy" id="1158609"/>
    <lineage>
        <taxon>Bacteria</taxon>
        <taxon>Bacillati</taxon>
        <taxon>Bacillota</taxon>
        <taxon>Bacilli</taxon>
        <taxon>Lactobacillales</taxon>
        <taxon>Enterococcaceae</taxon>
        <taxon>Enterococcus</taxon>
    </lineage>
</organism>
<dbReference type="Gene3D" id="3.40.50.980">
    <property type="match status" value="6"/>
</dbReference>
<dbReference type="PROSITE" id="PS00455">
    <property type="entry name" value="AMP_BINDING"/>
    <property type="match status" value="4"/>
</dbReference>
<keyword evidence="3" id="KW-0596">Phosphopantetheine</keyword>
<dbReference type="Proteomes" id="UP000013781">
    <property type="component" value="Unassembled WGS sequence"/>
</dbReference>
<dbReference type="Proteomes" id="UP000014157">
    <property type="component" value="Unassembled WGS sequence"/>
</dbReference>
<dbReference type="eggNOG" id="COG1020">
    <property type="taxonomic scope" value="Bacteria"/>
</dbReference>
<dbReference type="InterPro" id="IPR009081">
    <property type="entry name" value="PP-bd_ACP"/>
</dbReference>
<dbReference type="SUPFAM" id="SSF47336">
    <property type="entry name" value="ACP-like"/>
    <property type="match status" value="4"/>
</dbReference>
<dbReference type="InterPro" id="IPR023213">
    <property type="entry name" value="CAT-like_dom_sf"/>
</dbReference>
<dbReference type="STRING" id="155617.RV09_GL001375"/>
<dbReference type="GO" id="GO:0005829">
    <property type="term" value="C:cytosol"/>
    <property type="evidence" value="ECO:0007669"/>
    <property type="project" value="TreeGrafter"/>
</dbReference>
<feature type="domain" description="Carrier" evidence="7">
    <location>
        <begin position="3053"/>
        <end position="3127"/>
    </location>
</feature>
<dbReference type="Gene3D" id="2.30.38.10">
    <property type="entry name" value="Luciferase, Domain 3"/>
    <property type="match status" value="3"/>
</dbReference>
<dbReference type="InterPro" id="IPR010071">
    <property type="entry name" value="AA_adenyl_dom"/>
</dbReference>
<comment type="caution">
    <text evidence="8">The sequence shown here is derived from an EMBL/GenBank/DDBJ whole genome shotgun (WGS) entry which is preliminary data.</text>
</comment>
<evidence type="ECO:0000313" key="8">
    <source>
        <dbReference type="EMBL" id="EOI00749.1"/>
    </source>
</evidence>
<dbReference type="PROSITE" id="PS00012">
    <property type="entry name" value="PHOSPHOPANTETHEINE"/>
    <property type="match status" value="4"/>
</dbReference>
<dbReference type="InterPro" id="IPR036736">
    <property type="entry name" value="ACP-like_sf"/>
</dbReference>
<dbReference type="FunFam" id="3.40.50.980:FF:000001">
    <property type="entry name" value="Non-ribosomal peptide synthetase"/>
    <property type="match status" value="4"/>
</dbReference>
<reference evidence="8 10" key="1">
    <citation type="submission" date="2013-02" db="EMBL/GenBank/DDBJ databases">
        <title>The Genome Sequence of Enterococcus moraviensis BAA-383.</title>
        <authorList>
            <consortium name="The Broad Institute Genome Sequencing Platform"/>
            <consortium name="The Broad Institute Genome Sequencing Center for Infectious Disease"/>
            <person name="Earl A.M."/>
            <person name="Gilmore M.S."/>
            <person name="Lebreton F."/>
            <person name="Walker B."/>
            <person name="Young S.K."/>
            <person name="Zeng Q."/>
            <person name="Gargeya S."/>
            <person name="Fitzgerald M."/>
            <person name="Haas B."/>
            <person name="Abouelleil A."/>
            <person name="Alvarado L."/>
            <person name="Arachchi H.M."/>
            <person name="Berlin A.M."/>
            <person name="Chapman S.B."/>
            <person name="Dewar J."/>
            <person name="Goldberg J."/>
            <person name="Griggs A."/>
            <person name="Gujja S."/>
            <person name="Hansen M."/>
            <person name="Howarth C."/>
            <person name="Imamovic A."/>
            <person name="Larimer J."/>
            <person name="McCowan C."/>
            <person name="Murphy C."/>
            <person name="Neiman D."/>
            <person name="Pearson M."/>
            <person name="Priest M."/>
            <person name="Roberts A."/>
            <person name="Saif S."/>
            <person name="Shea T."/>
            <person name="Sisk P."/>
            <person name="Sykes S."/>
            <person name="Wortman J."/>
            <person name="Nusbaum C."/>
            <person name="Birren B."/>
        </authorList>
    </citation>
    <scope>NUCLEOTIDE SEQUENCE [LARGE SCALE GENOMIC DNA]</scope>
    <source>
        <strain evidence="8 10">ATCC BAA-383</strain>
    </source>
</reference>
<dbReference type="GO" id="GO:0044550">
    <property type="term" value="P:secondary metabolite biosynthetic process"/>
    <property type="evidence" value="ECO:0007669"/>
    <property type="project" value="UniProtKB-ARBA"/>
</dbReference>
<dbReference type="GO" id="GO:0043041">
    <property type="term" value="P:amino acid activation for nonribosomal peptide biosynthetic process"/>
    <property type="evidence" value="ECO:0007669"/>
    <property type="project" value="TreeGrafter"/>
</dbReference>
<dbReference type="PANTHER" id="PTHR45527:SF1">
    <property type="entry name" value="FATTY ACID SYNTHASE"/>
    <property type="match status" value="1"/>
</dbReference>
<evidence type="ECO:0000256" key="1">
    <source>
        <dbReference type="ARBA" id="ARBA00001957"/>
    </source>
</evidence>
<dbReference type="GO" id="GO:0003824">
    <property type="term" value="F:catalytic activity"/>
    <property type="evidence" value="ECO:0007669"/>
    <property type="project" value="InterPro"/>
</dbReference>
<dbReference type="PROSITE" id="PS50075">
    <property type="entry name" value="CARRIER"/>
    <property type="match status" value="4"/>
</dbReference>
<evidence type="ECO:0000313" key="11">
    <source>
        <dbReference type="Proteomes" id="UP000014157"/>
    </source>
</evidence>
<dbReference type="Gene3D" id="1.10.1200.10">
    <property type="entry name" value="ACP-like"/>
    <property type="match status" value="3"/>
</dbReference>
<comment type="similarity">
    <text evidence="2">Belongs to the ATP-dependent AMP-binding enzyme family.</text>
</comment>
<dbReference type="InterPro" id="IPR000873">
    <property type="entry name" value="AMP-dep_synth/lig_dom"/>
</dbReference>
<dbReference type="FunFam" id="1.10.1200.10:FF:000005">
    <property type="entry name" value="Nonribosomal peptide synthetase 1"/>
    <property type="match status" value="2"/>
</dbReference>
<dbReference type="CDD" id="cd19543">
    <property type="entry name" value="DCL_NRPS"/>
    <property type="match status" value="1"/>
</dbReference>
<name>R2T6S0_9ENTE</name>